<dbReference type="Pfam" id="PF04995">
    <property type="entry name" value="CcmD"/>
    <property type="match status" value="1"/>
</dbReference>
<keyword evidence="11 12" id="KW-0472">Membrane</keyword>
<keyword evidence="8 12" id="KW-0812">Transmembrane</keyword>
<proteinExistence type="inferred from homology"/>
<comment type="subcellular location">
    <subcellularLocation>
        <location evidence="2 12">Cell inner membrane</location>
        <topology evidence="2 12">Single-pass membrane protein</topology>
    </subcellularLocation>
</comment>
<evidence type="ECO:0000256" key="3">
    <source>
        <dbReference type="ARBA" id="ARBA00008741"/>
    </source>
</evidence>
<evidence type="ECO:0000256" key="4">
    <source>
        <dbReference type="ARBA" id="ARBA00016461"/>
    </source>
</evidence>
<dbReference type="STRING" id="670155.SAMN04488001_2267"/>
<dbReference type="GO" id="GO:0005886">
    <property type="term" value="C:plasma membrane"/>
    <property type="evidence" value="ECO:0007669"/>
    <property type="project" value="UniProtKB-SubCell"/>
</dbReference>
<dbReference type="EMBL" id="FNOI01000003">
    <property type="protein sequence ID" value="SDX02003.1"/>
    <property type="molecule type" value="Genomic_DNA"/>
</dbReference>
<keyword evidence="10 12" id="KW-1133">Transmembrane helix</keyword>
<name>A0A1H2Y9V3_9RHOB</name>
<evidence type="ECO:0000256" key="11">
    <source>
        <dbReference type="ARBA" id="ARBA00023136"/>
    </source>
</evidence>
<gene>
    <name evidence="13" type="ORF">SAMN04488001_2267</name>
</gene>
<comment type="similarity">
    <text evidence="3 12">Belongs to the CcmD/CycX/HelD family.</text>
</comment>
<feature type="transmembrane region" description="Helical" evidence="12">
    <location>
        <begin position="12"/>
        <end position="31"/>
    </location>
</feature>
<keyword evidence="9 12" id="KW-0201">Cytochrome c-type biogenesis</keyword>
<evidence type="ECO:0000256" key="6">
    <source>
        <dbReference type="ARBA" id="ARBA00022475"/>
    </source>
</evidence>
<keyword evidence="5 12" id="KW-0813">Transport</keyword>
<accession>A0A1H2Y9V3</accession>
<evidence type="ECO:0000256" key="7">
    <source>
        <dbReference type="ARBA" id="ARBA00022519"/>
    </source>
</evidence>
<dbReference type="GO" id="GO:0015886">
    <property type="term" value="P:heme transport"/>
    <property type="evidence" value="ECO:0007669"/>
    <property type="project" value="InterPro"/>
</dbReference>
<keyword evidence="14" id="KW-1185">Reference proteome</keyword>
<evidence type="ECO:0000256" key="10">
    <source>
        <dbReference type="ARBA" id="ARBA00022989"/>
    </source>
</evidence>
<protein>
    <recommendedName>
        <fullName evidence="4 12">Heme exporter protein D</fullName>
    </recommendedName>
</protein>
<evidence type="ECO:0000256" key="2">
    <source>
        <dbReference type="ARBA" id="ARBA00004377"/>
    </source>
</evidence>
<organism evidence="13 14">
    <name type="scientific">Litoreibacter albidus</name>
    <dbReference type="NCBI Taxonomy" id="670155"/>
    <lineage>
        <taxon>Bacteria</taxon>
        <taxon>Pseudomonadati</taxon>
        <taxon>Pseudomonadota</taxon>
        <taxon>Alphaproteobacteria</taxon>
        <taxon>Rhodobacterales</taxon>
        <taxon>Roseobacteraceae</taxon>
        <taxon>Litoreibacter</taxon>
    </lineage>
</organism>
<reference evidence="14" key="1">
    <citation type="submission" date="2016-10" db="EMBL/GenBank/DDBJ databases">
        <authorList>
            <person name="Varghese N."/>
            <person name="Submissions S."/>
        </authorList>
    </citation>
    <scope>NUCLEOTIDE SEQUENCE [LARGE SCALE GENOMIC DNA]</scope>
    <source>
        <strain evidence="14">DSM 26922</strain>
    </source>
</reference>
<keyword evidence="6 12" id="KW-1003">Cell membrane</keyword>
<dbReference type="AlphaFoldDB" id="A0A1H2Y9V3"/>
<dbReference type="Proteomes" id="UP000199441">
    <property type="component" value="Unassembled WGS sequence"/>
</dbReference>
<dbReference type="RefSeq" id="WP_394198290.1">
    <property type="nucleotide sequence ID" value="NZ_FNOI01000003.1"/>
</dbReference>
<dbReference type="InterPro" id="IPR007078">
    <property type="entry name" value="Haem_export_protD_CcmD"/>
</dbReference>
<evidence type="ECO:0000313" key="13">
    <source>
        <dbReference type="EMBL" id="SDX02003.1"/>
    </source>
</evidence>
<evidence type="ECO:0000256" key="5">
    <source>
        <dbReference type="ARBA" id="ARBA00022448"/>
    </source>
</evidence>
<evidence type="ECO:0000313" key="14">
    <source>
        <dbReference type="Proteomes" id="UP000199441"/>
    </source>
</evidence>
<keyword evidence="7 12" id="KW-0997">Cell inner membrane</keyword>
<sequence>MPDLGKYADTVLSAYVISIAILIGLVALSVWQSRQSRARLAQIEARRNAAPPR</sequence>
<evidence type="ECO:0000256" key="9">
    <source>
        <dbReference type="ARBA" id="ARBA00022748"/>
    </source>
</evidence>
<dbReference type="NCBIfam" id="TIGR03141">
    <property type="entry name" value="cytochro_ccmD"/>
    <property type="match status" value="1"/>
</dbReference>
<dbReference type="GO" id="GO:0017004">
    <property type="term" value="P:cytochrome complex assembly"/>
    <property type="evidence" value="ECO:0007669"/>
    <property type="project" value="UniProtKB-KW"/>
</dbReference>
<evidence type="ECO:0000256" key="12">
    <source>
        <dbReference type="RuleBase" id="RU363101"/>
    </source>
</evidence>
<evidence type="ECO:0000256" key="8">
    <source>
        <dbReference type="ARBA" id="ARBA00022692"/>
    </source>
</evidence>
<comment type="function">
    <text evidence="1 12">Required for the export of heme to the periplasm for the biogenesis of c-type cytochromes.</text>
</comment>
<evidence type="ECO:0000256" key="1">
    <source>
        <dbReference type="ARBA" id="ARBA00002442"/>
    </source>
</evidence>